<dbReference type="PROSITE" id="PS50268">
    <property type="entry name" value="CADHERIN_2"/>
    <property type="match status" value="6"/>
</dbReference>
<dbReference type="InterPro" id="IPR039808">
    <property type="entry name" value="Cadherin"/>
</dbReference>
<dbReference type="InterPro" id="IPR002126">
    <property type="entry name" value="Cadherin-like_dom"/>
</dbReference>
<dbReference type="CDD" id="cd11304">
    <property type="entry name" value="Cadherin_repeat"/>
    <property type="match status" value="6"/>
</dbReference>
<name>A0A9D4CT89_DREPO</name>
<feature type="domain" description="Cadherin" evidence="9">
    <location>
        <begin position="260"/>
        <end position="347"/>
    </location>
</feature>
<protein>
    <recommendedName>
        <fullName evidence="9">Cadherin domain-containing protein</fullName>
    </recommendedName>
</protein>
<feature type="transmembrane region" description="Helical" evidence="7">
    <location>
        <begin position="901"/>
        <end position="922"/>
    </location>
</feature>
<dbReference type="PROSITE" id="PS00232">
    <property type="entry name" value="CADHERIN_1"/>
    <property type="match status" value="2"/>
</dbReference>
<keyword evidence="2" id="KW-0677">Repeat</keyword>
<keyword evidence="3 5" id="KW-0106">Calcium</keyword>
<dbReference type="Gene3D" id="2.60.40.60">
    <property type="entry name" value="Cadherins"/>
    <property type="match status" value="6"/>
</dbReference>
<dbReference type="GO" id="GO:0008013">
    <property type="term" value="F:beta-catenin binding"/>
    <property type="evidence" value="ECO:0007669"/>
    <property type="project" value="TreeGrafter"/>
</dbReference>
<evidence type="ECO:0000256" key="7">
    <source>
        <dbReference type="SAM" id="Phobius"/>
    </source>
</evidence>
<accession>A0A9D4CT89</accession>
<keyword evidence="7" id="KW-1133">Transmembrane helix</keyword>
<proteinExistence type="predicted"/>
<gene>
    <name evidence="10" type="ORF">DPMN_055778</name>
</gene>
<dbReference type="GO" id="GO:0007156">
    <property type="term" value="P:homophilic cell adhesion via plasma membrane adhesion molecules"/>
    <property type="evidence" value="ECO:0007669"/>
    <property type="project" value="InterPro"/>
</dbReference>
<dbReference type="GO" id="GO:0005509">
    <property type="term" value="F:calcium ion binding"/>
    <property type="evidence" value="ECO:0007669"/>
    <property type="project" value="UniProtKB-UniRule"/>
</dbReference>
<reference evidence="10" key="2">
    <citation type="submission" date="2020-11" db="EMBL/GenBank/DDBJ databases">
        <authorList>
            <person name="McCartney M.A."/>
            <person name="Auch B."/>
            <person name="Kono T."/>
            <person name="Mallez S."/>
            <person name="Becker A."/>
            <person name="Gohl D.M."/>
            <person name="Silverstein K.A.T."/>
            <person name="Koren S."/>
            <person name="Bechman K.B."/>
            <person name="Herman A."/>
            <person name="Abrahante J.E."/>
            <person name="Garbe J."/>
        </authorList>
    </citation>
    <scope>NUCLEOTIDE SEQUENCE</scope>
    <source>
        <strain evidence="10">Duluth1</strain>
        <tissue evidence="10">Whole animal</tissue>
    </source>
</reference>
<keyword evidence="11" id="KW-1185">Reference proteome</keyword>
<keyword evidence="4 7" id="KW-0472">Membrane</keyword>
<organism evidence="10 11">
    <name type="scientific">Dreissena polymorpha</name>
    <name type="common">Zebra mussel</name>
    <name type="synonym">Mytilus polymorpha</name>
    <dbReference type="NCBI Taxonomy" id="45954"/>
    <lineage>
        <taxon>Eukaryota</taxon>
        <taxon>Metazoa</taxon>
        <taxon>Spiralia</taxon>
        <taxon>Lophotrochozoa</taxon>
        <taxon>Mollusca</taxon>
        <taxon>Bivalvia</taxon>
        <taxon>Autobranchia</taxon>
        <taxon>Heteroconchia</taxon>
        <taxon>Euheterodonta</taxon>
        <taxon>Imparidentia</taxon>
        <taxon>Neoheterodontei</taxon>
        <taxon>Myida</taxon>
        <taxon>Dreissenoidea</taxon>
        <taxon>Dreissenidae</taxon>
        <taxon>Dreissena</taxon>
    </lineage>
</organism>
<dbReference type="Proteomes" id="UP000828390">
    <property type="component" value="Unassembled WGS sequence"/>
</dbReference>
<evidence type="ECO:0000256" key="2">
    <source>
        <dbReference type="ARBA" id="ARBA00022737"/>
    </source>
</evidence>
<evidence type="ECO:0000256" key="6">
    <source>
        <dbReference type="SAM" id="MobiDB-lite"/>
    </source>
</evidence>
<dbReference type="GO" id="GO:0016342">
    <property type="term" value="C:catenin complex"/>
    <property type="evidence" value="ECO:0007669"/>
    <property type="project" value="TreeGrafter"/>
</dbReference>
<evidence type="ECO:0000256" key="3">
    <source>
        <dbReference type="ARBA" id="ARBA00022837"/>
    </source>
</evidence>
<feature type="signal peptide" evidence="8">
    <location>
        <begin position="1"/>
        <end position="21"/>
    </location>
</feature>
<evidence type="ECO:0000313" key="11">
    <source>
        <dbReference type="Proteomes" id="UP000828390"/>
    </source>
</evidence>
<evidence type="ECO:0000256" key="1">
    <source>
        <dbReference type="ARBA" id="ARBA00004370"/>
    </source>
</evidence>
<dbReference type="InterPro" id="IPR020894">
    <property type="entry name" value="Cadherin_CS"/>
</dbReference>
<dbReference type="PRINTS" id="PR00205">
    <property type="entry name" value="CADHERIN"/>
</dbReference>
<feature type="domain" description="Cadherin" evidence="9">
    <location>
        <begin position="348"/>
        <end position="455"/>
    </location>
</feature>
<dbReference type="GO" id="GO:0045296">
    <property type="term" value="F:cadherin binding"/>
    <property type="evidence" value="ECO:0007669"/>
    <property type="project" value="TreeGrafter"/>
</dbReference>
<evidence type="ECO:0000256" key="8">
    <source>
        <dbReference type="SAM" id="SignalP"/>
    </source>
</evidence>
<dbReference type="Pfam" id="PF00028">
    <property type="entry name" value="Cadherin"/>
    <property type="match status" value="2"/>
</dbReference>
<keyword evidence="8" id="KW-0732">Signal</keyword>
<feature type="domain" description="Cadherin" evidence="9">
    <location>
        <begin position="705"/>
        <end position="807"/>
    </location>
</feature>
<dbReference type="PANTHER" id="PTHR24027:SF442">
    <property type="entry name" value="PROTOCADHERIN-15 ISOFORM X1"/>
    <property type="match status" value="1"/>
</dbReference>
<evidence type="ECO:0000259" key="9">
    <source>
        <dbReference type="PROSITE" id="PS50268"/>
    </source>
</evidence>
<feature type="domain" description="Cadherin" evidence="9">
    <location>
        <begin position="115"/>
        <end position="230"/>
    </location>
</feature>
<feature type="domain" description="Cadherin" evidence="9">
    <location>
        <begin position="469"/>
        <end position="571"/>
    </location>
</feature>
<dbReference type="InterPro" id="IPR015919">
    <property type="entry name" value="Cadherin-like_sf"/>
</dbReference>
<dbReference type="AlphaFoldDB" id="A0A9D4CT89"/>
<comment type="subcellular location">
    <subcellularLocation>
        <location evidence="1">Membrane</location>
    </subcellularLocation>
</comment>
<dbReference type="SMART" id="SM00112">
    <property type="entry name" value="CA"/>
    <property type="match status" value="6"/>
</dbReference>
<dbReference type="EMBL" id="JAIWYP010000012">
    <property type="protein sequence ID" value="KAH3729800.1"/>
    <property type="molecule type" value="Genomic_DNA"/>
</dbReference>
<feature type="chain" id="PRO_5039019941" description="Cadherin domain-containing protein" evidence="8">
    <location>
        <begin position="22"/>
        <end position="1214"/>
    </location>
</feature>
<keyword evidence="7" id="KW-0812">Transmembrane</keyword>
<feature type="compositionally biased region" description="Basic and acidic residues" evidence="6">
    <location>
        <begin position="1110"/>
        <end position="1154"/>
    </location>
</feature>
<sequence length="1214" mass="134223">MVSFNAVVVAMSSLFVHIPEGAIYNCSDIFHKVEVNDTTPIGHVMVTATGNITQYNGCGNFLELSNGELVLKSKLTTLCADELPLCRFDTSDCSKTNILLLLTIVRTAYYNISYKEENYKVSIKENTKNATLLQIGSDKLGVNLAIGNCYNGDETSWERQKSFALKTESVPFFWSASRNRNSLYTYGNIDYEKRTEYALTIEGTYVGINGSATTTIFVEIIDEDDQNPTFNITDGIDYRLDIAEGDNATVNRPYTTTPVISAYDPDFGINATIKYKLRTITPSAGAYLFTIDPDKGTVNVAEVLDYETQSNYRLIIEAYQVDNPQSRTAQATINVNVIDIDDHKPFFRPDVDEVVLLEHSAVGTHVYNVKALDTDAGENGFITYRIIGKTEAFELLRIDNISAALNVKDPAKIDRENQENITVIIEPLTHHGEAGQNNLTVNIRLEDINDNNPVFGIPDLSEFSFTYVNQSAGTSIGKVEATDKDTGDNALLYYEIVNGTMNAGNCNNESPFILNKTTGVIVMSRSNLPCDGYRFVVQACDNPNNPIARRCSITTVAVARIANATVDNPRQDINVTESVTINTYVAQLMCGGTGLTYKVIPNIAAVPFGVSPSIPLRSVDCFNFMHVCIGSPEAWYYIMLIILRVKLGILRNGIPGILKTTGVLDRENISTYEFLVQVYQYGQVKCNFNISINILDVNDNAPEFHPDTYILYVGNPTEKGLIVGRVRANDSDIGDNGFVNYSFKTKSGQSYLINGSSGEISLVSPDHVRDIEQLVVIAADQGTPRYEASAVVYVLSGDAGTSSVPLNTPLQKGQITNKKESFERGLSEILNQSVVISHVDAYEKSPHRSRIFIIATEKSVETSTLVRLVYNNYEEIRTLFFSALETADTKSSHSDLGAPEIGLIVMAVVILVGTIIAIVFINRQFNSHKRYKKLYETLTKDSSMYESQEVNATMESESGSASTNEQAVIRENLLFSGDDNNIASESSYNVGETRVEESTSVKEAMDSLDQSLYSEENERQTVVNSEDLTDEAIESNQETPGSSDNVIYANVKMNKTESDGSNSLGNTDTLSNFKAQDVMIEEPNPDYDRKEVRFSAEVLDADENKMTPLKVKDETNSIGEGDDKSNIKSVEEGEDVKNKQTIEGDERESDKMHNDYNPTKDVNEGANENLIIGHLLSPDTDVEVDEIVSPSHDINSDNNSQVDFYFASEVSTHF</sequence>
<reference evidence="10" key="1">
    <citation type="journal article" date="2019" name="bioRxiv">
        <title>The Genome of the Zebra Mussel, Dreissena polymorpha: A Resource for Invasive Species Research.</title>
        <authorList>
            <person name="McCartney M.A."/>
            <person name="Auch B."/>
            <person name="Kono T."/>
            <person name="Mallez S."/>
            <person name="Zhang Y."/>
            <person name="Obille A."/>
            <person name="Becker A."/>
            <person name="Abrahante J.E."/>
            <person name="Garbe J."/>
            <person name="Badalamenti J.P."/>
            <person name="Herman A."/>
            <person name="Mangelson H."/>
            <person name="Liachko I."/>
            <person name="Sullivan S."/>
            <person name="Sone E.D."/>
            <person name="Koren S."/>
            <person name="Silverstein K.A.T."/>
            <person name="Beckman K.B."/>
            <person name="Gohl D.M."/>
        </authorList>
    </citation>
    <scope>NUCLEOTIDE SEQUENCE</scope>
    <source>
        <strain evidence="10">Duluth1</strain>
        <tissue evidence="10">Whole animal</tissue>
    </source>
</reference>
<evidence type="ECO:0000256" key="5">
    <source>
        <dbReference type="PROSITE-ProRule" id="PRU00043"/>
    </source>
</evidence>
<feature type="region of interest" description="Disordered" evidence="6">
    <location>
        <begin position="1110"/>
        <end position="1157"/>
    </location>
</feature>
<evidence type="ECO:0000313" key="10">
    <source>
        <dbReference type="EMBL" id="KAH3729800.1"/>
    </source>
</evidence>
<evidence type="ECO:0000256" key="4">
    <source>
        <dbReference type="ARBA" id="ARBA00023136"/>
    </source>
</evidence>
<dbReference type="PANTHER" id="PTHR24027">
    <property type="entry name" value="CADHERIN-23"/>
    <property type="match status" value="1"/>
</dbReference>
<dbReference type="SUPFAM" id="SSF49313">
    <property type="entry name" value="Cadherin-like"/>
    <property type="match status" value="6"/>
</dbReference>
<dbReference type="GO" id="GO:0016477">
    <property type="term" value="P:cell migration"/>
    <property type="evidence" value="ECO:0007669"/>
    <property type="project" value="TreeGrafter"/>
</dbReference>
<comment type="caution">
    <text evidence="10">The sequence shown here is derived from an EMBL/GenBank/DDBJ whole genome shotgun (WGS) entry which is preliminary data.</text>
</comment>
<feature type="domain" description="Cadherin" evidence="9">
    <location>
        <begin position="649"/>
        <end position="704"/>
    </location>
</feature>